<name>A0A1H2VQQ1_9RHOB</name>
<evidence type="ECO:0000313" key="3">
    <source>
        <dbReference type="EMBL" id="SDW70610.1"/>
    </source>
</evidence>
<evidence type="ECO:0000313" key="4">
    <source>
        <dbReference type="Proteomes" id="UP000199441"/>
    </source>
</evidence>
<dbReference type="EMBL" id="FNOI01000002">
    <property type="protein sequence ID" value="SDW70610.1"/>
    <property type="molecule type" value="Genomic_DNA"/>
</dbReference>
<dbReference type="STRING" id="670155.SAMN04488001_1598"/>
<comment type="similarity">
    <text evidence="1">Belongs to the YciI family.</text>
</comment>
<dbReference type="InterPro" id="IPR051807">
    <property type="entry name" value="Sec-metab_biosynth-assoc"/>
</dbReference>
<dbReference type="PANTHER" id="PTHR33606">
    <property type="entry name" value="PROTEIN YCII"/>
    <property type="match status" value="1"/>
</dbReference>
<dbReference type="PANTHER" id="PTHR33606:SF3">
    <property type="entry name" value="PROTEIN YCII"/>
    <property type="match status" value="1"/>
</dbReference>
<dbReference type="SUPFAM" id="SSF54909">
    <property type="entry name" value="Dimeric alpha+beta barrel"/>
    <property type="match status" value="1"/>
</dbReference>
<sequence>MLIALICTDKPDHLETRKANRDAHVAYLKSSGCVVQAGPFLDESGDMYGSLVVLDLPDMNAAHAWAAADPYAKAGLFSEVRLEQWNKVIG</sequence>
<dbReference type="InterPro" id="IPR011008">
    <property type="entry name" value="Dimeric_a/b-barrel"/>
</dbReference>
<evidence type="ECO:0000259" key="2">
    <source>
        <dbReference type="Pfam" id="PF03795"/>
    </source>
</evidence>
<dbReference type="InterPro" id="IPR005545">
    <property type="entry name" value="YCII"/>
</dbReference>
<evidence type="ECO:0000256" key="1">
    <source>
        <dbReference type="ARBA" id="ARBA00007689"/>
    </source>
</evidence>
<dbReference type="RefSeq" id="WP_089946705.1">
    <property type="nucleotide sequence ID" value="NZ_FNOI01000002.1"/>
</dbReference>
<dbReference type="Gene3D" id="3.30.70.1060">
    <property type="entry name" value="Dimeric alpha+beta barrel"/>
    <property type="match status" value="1"/>
</dbReference>
<dbReference type="Pfam" id="PF03795">
    <property type="entry name" value="YCII"/>
    <property type="match status" value="1"/>
</dbReference>
<reference evidence="4" key="1">
    <citation type="submission" date="2016-10" db="EMBL/GenBank/DDBJ databases">
        <authorList>
            <person name="Varghese N."/>
            <person name="Submissions S."/>
        </authorList>
    </citation>
    <scope>NUCLEOTIDE SEQUENCE [LARGE SCALE GENOMIC DNA]</scope>
    <source>
        <strain evidence="4">DSM 26922</strain>
    </source>
</reference>
<proteinExistence type="inferred from homology"/>
<organism evidence="3 4">
    <name type="scientific">Litoreibacter albidus</name>
    <dbReference type="NCBI Taxonomy" id="670155"/>
    <lineage>
        <taxon>Bacteria</taxon>
        <taxon>Pseudomonadati</taxon>
        <taxon>Pseudomonadota</taxon>
        <taxon>Alphaproteobacteria</taxon>
        <taxon>Rhodobacterales</taxon>
        <taxon>Roseobacteraceae</taxon>
        <taxon>Litoreibacter</taxon>
    </lineage>
</organism>
<feature type="domain" description="YCII-related" evidence="2">
    <location>
        <begin position="1"/>
        <end position="86"/>
    </location>
</feature>
<keyword evidence="4" id="KW-1185">Reference proteome</keyword>
<accession>A0A1H2VQQ1</accession>
<protein>
    <recommendedName>
        <fullName evidence="2">YCII-related domain-containing protein</fullName>
    </recommendedName>
</protein>
<dbReference type="Proteomes" id="UP000199441">
    <property type="component" value="Unassembled WGS sequence"/>
</dbReference>
<gene>
    <name evidence="3" type="ORF">SAMN04488001_1598</name>
</gene>
<dbReference type="AlphaFoldDB" id="A0A1H2VQQ1"/>
<dbReference type="OrthoDB" id="2293521at2"/>